<dbReference type="PANTHER" id="PTHR12475">
    <property type="match status" value="1"/>
</dbReference>
<dbReference type="Proteomes" id="UP000019132">
    <property type="component" value="Unassembled WGS sequence"/>
</dbReference>
<dbReference type="InterPro" id="IPR051490">
    <property type="entry name" value="THEM6_lcsJ_thioesterase"/>
</dbReference>
<dbReference type="EnsemblProtists" id="PYU1_T002968">
    <property type="protein sequence ID" value="PYU1_T002968"/>
    <property type="gene ID" value="PYU1_G002965"/>
</dbReference>
<sequence>MVLRLLWNVCSGLVYRAFYKHTLKPGMAVKYPAIWKARPGFLDCDLNFHLNNASYLYNMELARWHFSAVNGIVYNAIKKNRTILVGSQTIRYRYPIPPFRAYEIRTQIVYADDTWAYFLQQFQCPTTGKIYAEGLSRLTVRQGKKIIPLSIVYGEIEPEPIELPTKVPDVVTEFLKWDAASKISMESTAAKKD</sequence>
<dbReference type="InterPro" id="IPR029069">
    <property type="entry name" value="HotDog_dom_sf"/>
</dbReference>
<dbReference type="AlphaFoldDB" id="K3WDC7"/>
<reference evidence="1" key="3">
    <citation type="submission" date="2015-02" db="UniProtKB">
        <authorList>
            <consortium name="EnsemblProtists"/>
        </authorList>
    </citation>
    <scope>IDENTIFICATION</scope>
    <source>
        <strain evidence="1">DAOM BR144</strain>
    </source>
</reference>
<dbReference type="eggNOG" id="KOG4366">
    <property type="taxonomic scope" value="Eukaryota"/>
</dbReference>
<dbReference type="EMBL" id="GL376628">
    <property type="status" value="NOT_ANNOTATED_CDS"/>
    <property type="molecule type" value="Genomic_DNA"/>
</dbReference>
<dbReference type="SUPFAM" id="SSF54637">
    <property type="entry name" value="Thioesterase/thiol ester dehydrase-isomerase"/>
    <property type="match status" value="1"/>
</dbReference>
<dbReference type="OMA" id="WHFCAAN"/>
<dbReference type="InParanoid" id="K3WDC7"/>
<protein>
    <recommendedName>
        <fullName evidence="3">Thioesterase domain-containing protein</fullName>
    </recommendedName>
</protein>
<dbReference type="CDD" id="cd00586">
    <property type="entry name" value="4HBT"/>
    <property type="match status" value="1"/>
</dbReference>
<dbReference type="Pfam" id="PF13279">
    <property type="entry name" value="4HBT_2"/>
    <property type="match status" value="1"/>
</dbReference>
<dbReference type="VEuPathDB" id="FungiDB:PYU1_G002965"/>
<dbReference type="HOGENOM" id="CLU_110047_0_0_1"/>
<reference evidence="2" key="1">
    <citation type="journal article" date="2010" name="Genome Biol.">
        <title>Genome sequence of the necrotrophic plant pathogen Pythium ultimum reveals original pathogenicity mechanisms and effector repertoire.</title>
        <authorList>
            <person name="Levesque C.A."/>
            <person name="Brouwer H."/>
            <person name="Cano L."/>
            <person name="Hamilton J.P."/>
            <person name="Holt C."/>
            <person name="Huitema E."/>
            <person name="Raffaele S."/>
            <person name="Robideau G.P."/>
            <person name="Thines M."/>
            <person name="Win J."/>
            <person name="Zerillo M.M."/>
            <person name="Beakes G.W."/>
            <person name="Boore J.L."/>
            <person name="Busam D."/>
            <person name="Dumas B."/>
            <person name="Ferriera S."/>
            <person name="Fuerstenberg S.I."/>
            <person name="Gachon C.M."/>
            <person name="Gaulin E."/>
            <person name="Govers F."/>
            <person name="Grenville-Briggs L."/>
            <person name="Horner N."/>
            <person name="Hostetler J."/>
            <person name="Jiang R.H."/>
            <person name="Johnson J."/>
            <person name="Krajaejun T."/>
            <person name="Lin H."/>
            <person name="Meijer H.J."/>
            <person name="Moore B."/>
            <person name="Morris P."/>
            <person name="Phuntmart V."/>
            <person name="Puiu D."/>
            <person name="Shetty J."/>
            <person name="Stajich J.E."/>
            <person name="Tripathy S."/>
            <person name="Wawra S."/>
            <person name="van West P."/>
            <person name="Whitty B.R."/>
            <person name="Coutinho P.M."/>
            <person name="Henrissat B."/>
            <person name="Martin F."/>
            <person name="Thomas P.D."/>
            <person name="Tyler B.M."/>
            <person name="De Vries R.P."/>
            <person name="Kamoun S."/>
            <person name="Yandell M."/>
            <person name="Tisserat N."/>
            <person name="Buell C.R."/>
        </authorList>
    </citation>
    <scope>NUCLEOTIDE SEQUENCE</scope>
    <source>
        <strain evidence="2">DAOM:BR144</strain>
    </source>
</reference>
<proteinExistence type="predicted"/>
<evidence type="ECO:0000313" key="1">
    <source>
        <dbReference type="EnsemblProtists" id="PYU1_T002968"/>
    </source>
</evidence>
<organism evidence="1 2">
    <name type="scientific">Globisporangium ultimum (strain ATCC 200006 / CBS 805.95 / DAOM BR144)</name>
    <name type="common">Pythium ultimum</name>
    <dbReference type="NCBI Taxonomy" id="431595"/>
    <lineage>
        <taxon>Eukaryota</taxon>
        <taxon>Sar</taxon>
        <taxon>Stramenopiles</taxon>
        <taxon>Oomycota</taxon>
        <taxon>Peronosporomycetes</taxon>
        <taxon>Pythiales</taxon>
        <taxon>Pythiaceae</taxon>
        <taxon>Globisporangium</taxon>
    </lineage>
</organism>
<accession>K3WDC7</accession>
<evidence type="ECO:0000313" key="2">
    <source>
        <dbReference type="Proteomes" id="UP000019132"/>
    </source>
</evidence>
<evidence type="ECO:0008006" key="3">
    <source>
        <dbReference type="Google" id="ProtNLM"/>
    </source>
</evidence>
<keyword evidence="2" id="KW-1185">Reference proteome</keyword>
<reference evidence="2" key="2">
    <citation type="submission" date="2010-04" db="EMBL/GenBank/DDBJ databases">
        <authorList>
            <person name="Buell R."/>
            <person name="Hamilton J."/>
            <person name="Hostetler J."/>
        </authorList>
    </citation>
    <scope>NUCLEOTIDE SEQUENCE [LARGE SCALE GENOMIC DNA]</scope>
    <source>
        <strain evidence="2">DAOM:BR144</strain>
    </source>
</reference>
<name>K3WDC7_GLOUD</name>
<dbReference type="Gene3D" id="3.10.129.10">
    <property type="entry name" value="Hotdog Thioesterase"/>
    <property type="match status" value="1"/>
</dbReference>
<dbReference type="PANTHER" id="PTHR12475:SF4">
    <property type="entry name" value="PROTEIN THEM6"/>
    <property type="match status" value="1"/>
</dbReference>